<name>D6RPE9_COPC7</name>
<evidence type="ECO:0000313" key="3">
    <source>
        <dbReference type="Proteomes" id="UP000001861"/>
    </source>
</evidence>
<evidence type="ECO:0000256" key="1">
    <source>
        <dbReference type="SAM" id="MobiDB-lite"/>
    </source>
</evidence>
<keyword evidence="3" id="KW-1185">Reference proteome</keyword>
<evidence type="ECO:0000313" key="2">
    <source>
        <dbReference type="EMBL" id="EFI27254.1"/>
    </source>
</evidence>
<feature type="region of interest" description="Disordered" evidence="1">
    <location>
        <begin position="70"/>
        <end position="99"/>
    </location>
</feature>
<dbReference type="AlphaFoldDB" id="D6RPE9"/>
<gene>
    <name evidence="2" type="ORF">CC1G_15082</name>
</gene>
<protein>
    <submittedName>
        <fullName evidence="2">Uncharacterized protein</fullName>
    </submittedName>
</protein>
<feature type="compositionally biased region" description="Basic residues" evidence="1">
    <location>
        <begin position="70"/>
        <end position="79"/>
    </location>
</feature>
<dbReference type="GeneID" id="9378151"/>
<dbReference type="InParanoid" id="D6RPE9"/>
<sequence length="278" mass="31295">MYAPSSPQSQNQPMRSLTHPTEHHDTSGYPGRNVPKAVTSLGERLARLSKEDRKLVRKPKTRLGCRAWRRGKEKARKAMGGKVAGGGGGKARHRSRKGDRKMVKVLCDLEHRLVFNRSRVSTHRVQDTIGQTVLESFKSSLRLLKFAKPRNELYRHQSLGEGDQVGTRKPSNREVNLFPIAAGVLRVGDVGGLEMEDPRREIANTIEIFKLQLRFLCNDKRPVNVLEPQKSKGCRQADARSSKVSKFKAKTERIPDNDHTVARSLDFTTSGHRQLSFG</sequence>
<organism evidence="2 3">
    <name type="scientific">Coprinopsis cinerea (strain Okayama-7 / 130 / ATCC MYA-4618 / FGSC 9003)</name>
    <name type="common">Inky cap fungus</name>
    <name type="synonym">Hormographiella aspergillata</name>
    <dbReference type="NCBI Taxonomy" id="240176"/>
    <lineage>
        <taxon>Eukaryota</taxon>
        <taxon>Fungi</taxon>
        <taxon>Dikarya</taxon>
        <taxon>Basidiomycota</taxon>
        <taxon>Agaricomycotina</taxon>
        <taxon>Agaricomycetes</taxon>
        <taxon>Agaricomycetidae</taxon>
        <taxon>Agaricales</taxon>
        <taxon>Agaricineae</taxon>
        <taxon>Psathyrellaceae</taxon>
        <taxon>Coprinopsis</taxon>
    </lineage>
</organism>
<dbReference type="VEuPathDB" id="FungiDB:CC1G_15082"/>
<feature type="compositionally biased region" description="Polar residues" evidence="1">
    <location>
        <begin position="1"/>
        <end position="19"/>
    </location>
</feature>
<dbReference type="Proteomes" id="UP000001861">
    <property type="component" value="Unassembled WGS sequence"/>
</dbReference>
<proteinExistence type="predicted"/>
<dbReference type="EMBL" id="AACS02000008">
    <property type="protein sequence ID" value="EFI27254.1"/>
    <property type="molecule type" value="Genomic_DNA"/>
</dbReference>
<accession>D6RPE9</accession>
<reference evidence="2 3" key="1">
    <citation type="journal article" date="2010" name="Proc. Natl. Acad. Sci. U.S.A.">
        <title>Insights into evolution of multicellular fungi from the assembled chromosomes of the mushroom Coprinopsis cinerea (Coprinus cinereus).</title>
        <authorList>
            <person name="Stajich J.E."/>
            <person name="Wilke S.K."/>
            <person name="Ahren D."/>
            <person name="Au C.H."/>
            <person name="Birren B.W."/>
            <person name="Borodovsky M."/>
            <person name="Burns C."/>
            <person name="Canback B."/>
            <person name="Casselton L.A."/>
            <person name="Cheng C.K."/>
            <person name="Deng J."/>
            <person name="Dietrich F.S."/>
            <person name="Fargo D.C."/>
            <person name="Farman M.L."/>
            <person name="Gathman A.C."/>
            <person name="Goldberg J."/>
            <person name="Guigo R."/>
            <person name="Hoegger P.J."/>
            <person name="Hooker J.B."/>
            <person name="Huggins A."/>
            <person name="James T.Y."/>
            <person name="Kamada T."/>
            <person name="Kilaru S."/>
            <person name="Kodira C."/>
            <person name="Kues U."/>
            <person name="Kupfer D."/>
            <person name="Kwan H.S."/>
            <person name="Lomsadze A."/>
            <person name="Li W."/>
            <person name="Lilly W.W."/>
            <person name="Ma L.J."/>
            <person name="Mackey A.J."/>
            <person name="Manning G."/>
            <person name="Martin F."/>
            <person name="Muraguchi H."/>
            <person name="Natvig D.O."/>
            <person name="Palmerini H."/>
            <person name="Ramesh M.A."/>
            <person name="Rehmeyer C.J."/>
            <person name="Roe B.A."/>
            <person name="Shenoy N."/>
            <person name="Stanke M."/>
            <person name="Ter-Hovhannisyan V."/>
            <person name="Tunlid A."/>
            <person name="Velagapudi R."/>
            <person name="Vision T.J."/>
            <person name="Zeng Q."/>
            <person name="Zolan M.E."/>
            <person name="Pukkila P.J."/>
        </authorList>
    </citation>
    <scope>NUCLEOTIDE SEQUENCE [LARGE SCALE GENOMIC DNA]</scope>
    <source>
        <strain evidence="3">Okayama-7 / 130 / ATCC MYA-4618 / FGSC 9003</strain>
    </source>
</reference>
<dbReference type="HOGENOM" id="CLU_1001216_0_0_1"/>
<feature type="region of interest" description="Disordered" evidence="1">
    <location>
        <begin position="1"/>
        <end position="36"/>
    </location>
</feature>
<feature type="compositionally biased region" description="Basic residues" evidence="1">
    <location>
        <begin position="90"/>
        <end position="99"/>
    </location>
</feature>
<dbReference type="KEGG" id="cci:CC1G_15082"/>
<comment type="caution">
    <text evidence="2">The sequence shown here is derived from an EMBL/GenBank/DDBJ whole genome shotgun (WGS) entry which is preliminary data.</text>
</comment>
<dbReference type="RefSeq" id="XP_002910748.1">
    <property type="nucleotide sequence ID" value="XM_002910702.1"/>
</dbReference>